<dbReference type="GO" id="GO:0005737">
    <property type="term" value="C:cytoplasm"/>
    <property type="evidence" value="ECO:0007669"/>
    <property type="project" value="TreeGrafter"/>
</dbReference>
<comment type="caution">
    <text evidence="2">The sequence shown here is derived from an EMBL/GenBank/DDBJ whole genome shotgun (WGS) entry which is preliminary data.</text>
</comment>
<dbReference type="InterPro" id="IPR003347">
    <property type="entry name" value="JmjC_dom"/>
</dbReference>
<protein>
    <recommendedName>
        <fullName evidence="1">JmjC domain-containing protein</fullName>
    </recommendedName>
</protein>
<dbReference type="PROSITE" id="PS51184">
    <property type="entry name" value="JMJC"/>
    <property type="match status" value="1"/>
</dbReference>
<evidence type="ECO:0000259" key="1">
    <source>
        <dbReference type="PROSITE" id="PS51184"/>
    </source>
</evidence>
<dbReference type="Gene3D" id="2.60.120.650">
    <property type="entry name" value="Cupin"/>
    <property type="match status" value="1"/>
</dbReference>
<dbReference type="GO" id="GO:0045905">
    <property type="term" value="P:positive regulation of translational termination"/>
    <property type="evidence" value="ECO:0007669"/>
    <property type="project" value="TreeGrafter"/>
</dbReference>
<dbReference type="PANTHER" id="PTHR12480:SF6">
    <property type="entry name" value="2-OXOGLUTARATE AND IRON-DEPENDENT OXYGENASE JMJD4"/>
    <property type="match status" value="1"/>
</dbReference>
<dbReference type="RefSeq" id="WP_188936173.1">
    <property type="nucleotide sequence ID" value="NZ_BMJC01000005.1"/>
</dbReference>
<dbReference type="PANTHER" id="PTHR12480">
    <property type="entry name" value="ARGININE DEMETHYLASE AND LYSYL-HYDROXYLASE JMJD"/>
    <property type="match status" value="1"/>
</dbReference>
<dbReference type="InterPro" id="IPR050910">
    <property type="entry name" value="JMJD6_ArgDemeth/LysHydrox"/>
</dbReference>
<dbReference type="Proteomes" id="UP000607559">
    <property type="component" value="Unassembled WGS sequence"/>
</dbReference>
<sequence>MLTVDRRTNLSYEEFKNEYLIPRKPVIITDATAAWKASTWTPEFFRERYPDKMLSTDQGEMRMGDFIDAITNNSDTPGPFLREQPLKDVFPDLIDHVEPTPSYVTPNWLGGNYLVGSVTRRLNRESHIEVNFCGRRIFPYLHIDDLGVHAFITQHYGDKELIIYPPDQEPFLYRKPDTRFSEIVDVDNPDLEKYPLFAKATAIRVVVKAGESAFMPSGWWHTTRVPGTSLSTVISLSNASNWADLVDYMQNTSYSPRLFRIYSLYLKSAGYLKSRFS</sequence>
<dbReference type="InterPro" id="IPR041667">
    <property type="entry name" value="Cupin_8"/>
</dbReference>
<dbReference type="SUPFAM" id="SSF51197">
    <property type="entry name" value="Clavaminate synthase-like"/>
    <property type="match status" value="1"/>
</dbReference>
<dbReference type="GO" id="GO:0043565">
    <property type="term" value="F:sequence-specific DNA binding"/>
    <property type="evidence" value="ECO:0007669"/>
    <property type="project" value="TreeGrafter"/>
</dbReference>
<organism evidence="2 3">
    <name type="scientific">Puia dinghuensis</name>
    <dbReference type="NCBI Taxonomy" id="1792502"/>
    <lineage>
        <taxon>Bacteria</taxon>
        <taxon>Pseudomonadati</taxon>
        <taxon>Bacteroidota</taxon>
        <taxon>Chitinophagia</taxon>
        <taxon>Chitinophagales</taxon>
        <taxon>Chitinophagaceae</taxon>
        <taxon>Puia</taxon>
    </lineage>
</organism>
<dbReference type="EMBL" id="BMJC01000005">
    <property type="protein sequence ID" value="GGB16630.1"/>
    <property type="molecule type" value="Genomic_DNA"/>
</dbReference>
<evidence type="ECO:0000313" key="3">
    <source>
        <dbReference type="Proteomes" id="UP000607559"/>
    </source>
</evidence>
<dbReference type="Pfam" id="PF13621">
    <property type="entry name" value="Cupin_8"/>
    <property type="match status" value="1"/>
</dbReference>
<dbReference type="AlphaFoldDB" id="A0A8J2XTE3"/>
<accession>A0A8J2XTE3</accession>
<proteinExistence type="predicted"/>
<gene>
    <name evidence="2" type="ORF">GCM10011511_45560</name>
</gene>
<name>A0A8J2XTE3_9BACT</name>
<feature type="domain" description="JmjC" evidence="1">
    <location>
        <begin position="94"/>
        <end position="253"/>
    </location>
</feature>
<keyword evidence="3" id="KW-1185">Reference proteome</keyword>
<dbReference type="GO" id="GO:0016706">
    <property type="term" value="F:2-oxoglutarate-dependent dioxygenase activity"/>
    <property type="evidence" value="ECO:0007669"/>
    <property type="project" value="TreeGrafter"/>
</dbReference>
<evidence type="ECO:0000313" key="2">
    <source>
        <dbReference type="EMBL" id="GGB16630.1"/>
    </source>
</evidence>
<reference evidence="2" key="1">
    <citation type="journal article" date="2014" name="Int. J. Syst. Evol. Microbiol.">
        <title>Complete genome sequence of Corynebacterium casei LMG S-19264T (=DSM 44701T), isolated from a smear-ripened cheese.</title>
        <authorList>
            <consortium name="US DOE Joint Genome Institute (JGI-PGF)"/>
            <person name="Walter F."/>
            <person name="Albersmeier A."/>
            <person name="Kalinowski J."/>
            <person name="Ruckert C."/>
        </authorList>
    </citation>
    <scope>NUCLEOTIDE SEQUENCE</scope>
    <source>
        <strain evidence="2">CGMCC 1.15448</strain>
    </source>
</reference>
<reference evidence="2" key="2">
    <citation type="submission" date="2020-09" db="EMBL/GenBank/DDBJ databases">
        <authorList>
            <person name="Sun Q."/>
            <person name="Zhou Y."/>
        </authorList>
    </citation>
    <scope>NUCLEOTIDE SEQUENCE</scope>
    <source>
        <strain evidence="2">CGMCC 1.15448</strain>
    </source>
</reference>